<dbReference type="AlphaFoldDB" id="A0A644X7B9"/>
<organism evidence="1">
    <name type="scientific">bioreactor metagenome</name>
    <dbReference type="NCBI Taxonomy" id="1076179"/>
    <lineage>
        <taxon>unclassified sequences</taxon>
        <taxon>metagenomes</taxon>
        <taxon>ecological metagenomes</taxon>
    </lineage>
</organism>
<evidence type="ECO:0000313" key="1">
    <source>
        <dbReference type="EMBL" id="MPM12055.1"/>
    </source>
</evidence>
<name>A0A644X7B9_9ZZZZ</name>
<reference evidence="1" key="1">
    <citation type="submission" date="2019-08" db="EMBL/GenBank/DDBJ databases">
        <authorList>
            <person name="Kucharzyk K."/>
            <person name="Murdoch R.W."/>
            <person name="Higgins S."/>
            <person name="Loffler F."/>
        </authorList>
    </citation>
    <scope>NUCLEOTIDE SEQUENCE</scope>
</reference>
<dbReference type="EMBL" id="VSSQ01001915">
    <property type="protein sequence ID" value="MPM12055.1"/>
    <property type="molecule type" value="Genomic_DNA"/>
</dbReference>
<proteinExistence type="predicted"/>
<sequence length="244" mass="26204">MLDETEFAKINWTGDYVEATGQAVPPPGMENSPQGKLLARRGAVVDLQRNLLEAVQGVKVDSKTIMTDFMASDLVRTEVQGLIKGVEVQEGSWDGAVYTVKGRGKLEKVRAAVLPALPKQPGKKAVPSLQPKTGGASGLLVDARHLPLIPALIFRIVDGNGKEVYGLDFVDQERFLASGLCDYHTNIDYARGAPRIASSPLVITAVKTVSPGNADLVISNADAAKIRGNAFDFRIPCRVTVVKR</sequence>
<protein>
    <submittedName>
        <fullName evidence="1">Uncharacterized protein</fullName>
    </submittedName>
</protein>
<comment type="caution">
    <text evidence="1">The sequence shown here is derived from an EMBL/GenBank/DDBJ whole genome shotgun (WGS) entry which is preliminary data.</text>
</comment>
<gene>
    <name evidence="1" type="ORF">SDC9_58406</name>
</gene>
<accession>A0A644X7B9</accession>